<keyword evidence="4" id="KW-0378">Hydrolase</keyword>
<feature type="chain" id="PRO_5026981106" evidence="2">
    <location>
        <begin position="27"/>
        <end position="1046"/>
    </location>
</feature>
<organism evidence="4 5">
    <name type="scientific">Alteromonas hispanica</name>
    <dbReference type="NCBI Taxonomy" id="315421"/>
    <lineage>
        <taxon>Bacteria</taxon>
        <taxon>Pseudomonadati</taxon>
        <taxon>Pseudomonadota</taxon>
        <taxon>Gammaproteobacteria</taxon>
        <taxon>Alteromonadales</taxon>
        <taxon>Alteromonadaceae</taxon>
        <taxon>Alteromonas/Salinimonas group</taxon>
        <taxon>Alteromonas</taxon>
    </lineage>
</organism>
<dbReference type="InterPro" id="IPR015943">
    <property type="entry name" value="WD40/YVTN_repeat-like_dom_sf"/>
</dbReference>
<evidence type="ECO:0000256" key="1">
    <source>
        <dbReference type="ARBA" id="ARBA00022737"/>
    </source>
</evidence>
<evidence type="ECO:0000313" key="4">
    <source>
        <dbReference type="EMBL" id="NDW22634.1"/>
    </source>
</evidence>
<dbReference type="Pfam" id="PF15902">
    <property type="entry name" value="Sortilin-Vps10"/>
    <property type="match status" value="1"/>
</dbReference>
<protein>
    <submittedName>
        <fullName evidence="4">Glycosyl hydrolase</fullName>
    </submittedName>
</protein>
<dbReference type="AlphaFoldDB" id="A0A6L9MWJ1"/>
<dbReference type="RefSeq" id="WP_163112389.1">
    <property type="nucleotide sequence ID" value="NZ_JAAAWP010000009.1"/>
</dbReference>
<sequence>MILRRTLAALVVSVSTLLSFSFPTYGLEDTIDAVLFDKMEYRFVGPYRGGRSVAVSGVKGNPQLYYMGAAGGGVWKTENAGISWKPLSDKHFAVGSIGSIAVAPSDPNVIYVGTGEGPIRGVTTSHGKGIYKSTDAGETWKLVGLDNRGQIPKIRIHPSNPDVAWAAVQGNIWAPNEQRGIFKTTDGGKNWQHVLKVNADTGAADLAIDPSNPRILYASMWHHGRTPWFVKSGGDGGGIYKSIDGGETWEQLEKGLPTLIGKVGIDVSPSNPKRLYAIVEADEGGLYRSDDAGATWELMNGDNILKARAWYYNHIKVDPNDENTLYVMNVQLHKSIDGGKTFEIKSLPHGDTHDMWINPENSLNMINANDGGATVTFDGGASWSSIYNQPTAQFYRVTTDNLEPYHIYGGQQDNTTMATPSATWDSGIGIDEQFAVGGGESAHIAFNPNDPALIYATTINGTLTEFDRESGLTRPIMPYPEYVFGRNARDQKYRTNWNAPVLVSKHDPNTVYYGTQMILKTTDRGVNWQEISPDLTRNDANKQGLNGGPITNEQAGAEYYNTVFYIAESPVNAGELWVGADDGKLHLTKDEGKNWVDITPHKKEAQVNAIELSSHAEGKAYVAVTGYKLNDYSPYIYKTTNYGKRWTRIDKGLPEDAFVRVVREDTQQEGMLFAGTESGMFISFDDGKNWQKLSLNLPPVAITDLKVKGDDLVVATQGRGFYVLDDISPLREVNESLVDEKLFQFSPVDGVRLLGGGNMSGQPEAKNPPRVASFRYYLGAELEEDDELRIDIFNADNELVRSLSSKPSAFESCAKGNEDIRSPVKFKHPSTNKGYNTFEWDLRRAPLNCIDNVKLFGGWNGARVMPGEYKAKISLGDIAQTRSFKVLPDPRENTNAQQLKVVEQSIKASETILNELFAHLQKARNVREKLNDVTHSNVMLSAEMSESIDRIVSEIDEWESFVIQPKHQTFEDDINWPNMLDRQVRFLMDNFDRTGAPAQAGALKRLEDLEAKWLQYKLQLQTLFEERITPLNKKLSEQGAYDLERL</sequence>
<feature type="domain" description="Sortilin N-terminal" evidence="3">
    <location>
        <begin position="74"/>
        <end position="196"/>
    </location>
</feature>
<evidence type="ECO:0000259" key="3">
    <source>
        <dbReference type="Pfam" id="PF15902"/>
    </source>
</evidence>
<evidence type="ECO:0000256" key="2">
    <source>
        <dbReference type="SAM" id="SignalP"/>
    </source>
</evidence>
<dbReference type="SUPFAM" id="SSF50939">
    <property type="entry name" value="Sialidases"/>
    <property type="match status" value="1"/>
</dbReference>
<gene>
    <name evidence="4" type="ORF">GTW09_13980</name>
</gene>
<accession>A0A6L9MWJ1</accession>
<feature type="signal peptide" evidence="2">
    <location>
        <begin position="1"/>
        <end position="26"/>
    </location>
</feature>
<dbReference type="Gene3D" id="2.60.40.4070">
    <property type="match status" value="1"/>
</dbReference>
<dbReference type="GO" id="GO:0010411">
    <property type="term" value="P:xyloglucan metabolic process"/>
    <property type="evidence" value="ECO:0007669"/>
    <property type="project" value="TreeGrafter"/>
</dbReference>
<dbReference type="Proteomes" id="UP000478837">
    <property type="component" value="Unassembled WGS sequence"/>
</dbReference>
<evidence type="ECO:0000313" key="5">
    <source>
        <dbReference type="Proteomes" id="UP000478837"/>
    </source>
</evidence>
<dbReference type="EMBL" id="JAAAWP010000009">
    <property type="protein sequence ID" value="NDW22634.1"/>
    <property type="molecule type" value="Genomic_DNA"/>
</dbReference>
<keyword evidence="1" id="KW-0677">Repeat</keyword>
<proteinExistence type="predicted"/>
<dbReference type="SUPFAM" id="SSF110296">
    <property type="entry name" value="Oligoxyloglucan reducing end-specific cellobiohydrolase"/>
    <property type="match status" value="1"/>
</dbReference>
<dbReference type="GO" id="GO:0016787">
    <property type="term" value="F:hydrolase activity"/>
    <property type="evidence" value="ECO:0007669"/>
    <property type="project" value="UniProtKB-KW"/>
</dbReference>
<dbReference type="InterPro" id="IPR052025">
    <property type="entry name" value="Xyloglucanase_GH74"/>
</dbReference>
<dbReference type="PANTHER" id="PTHR43739">
    <property type="entry name" value="XYLOGLUCANASE (EUROFUNG)"/>
    <property type="match status" value="1"/>
</dbReference>
<keyword evidence="2" id="KW-0732">Signal</keyword>
<dbReference type="PANTHER" id="PTHR43739:SF5">
    <property type="entry name" value="EXO-ALPHA-SIALIDASE"/>
    <property type="match status" value="1"/>
</dbReference>
<comment type="caution">
    <text evidence="4">The sequence shown here is derived from an EMBL/GenBank/DDBJ whole genome shotgun (WGS) entry which is preliminary data.</text>
</comment>
<dbReference type="CDD" id="cd15482">
    <property type="entry name" value="Sialidase_non-viral"/>
    <property type="match status" value="2"/>
</dbReference>
<reference evidence="4 5" key="1">
    <citation type="submission" date="2020-01" db="EMBL/GenBank/DDBJ databases">
        <title>Genomes of bacteria type strains.</title>
        <authorList>
            <person name="Chen J."/>
            <person name="Zhu S."/>
            <person name="Yang J."/>
        </authorList>
    </citation>
    <scope>NUCLEOTIDE SEQUENCE [LARGE SCALE GENOMIC DNA]</scope>
    <source>
        <strain evidence="4 5">LMG 22958</strain>
    </source>
</reference>
<dbReference type="InterPro" id="IPR031778">
    <property type="entry name" value="Sortilin_N"/>
</dbReference>
<name>A0A6L9MWJ1_9ALTE</name>
<dbReference type="InterPro" id="IPR036278">
    <property type="entry name" value="Sialidase_sf"/>
</dbReference>
<keyword evidence="5" id="KW-1185">Reference proteome</keyword>
<dbReference type="Gene3D" id="2.130.10.10">
    <property type="entry name" value="YVTN repeat-like/Quinoprotein amine dehydrogenase"/>
    <property type="match status" value="5"/>
</dbReference>